<comment type="caution">
    <text evidence="10">The sequence shown here is derived from an EMBL/GenBank/DDBJ whole genome shotgun (WGS) entry which is preliminary data.</text>
</comment>
<keyword evidence="11" id="KW-1185">Reference proteome</keyword>
<dbReference type="RefSeq" id="WP_035514727.1">
    <property type="nucleotide sequence ID" value="NZ_KN234750.1"/>
</dbReference>
<comment type="cofactor">
    <cofactor evidence="1 8">
        <name>Mg(2+)</name>
        <dbReference type="ChEBI" id="CHEBI:18420"/>
    </cofactor>
</comment>
<evidence type="ECO:0000256" key="6">
    <source>
        <dbReference type="ARBA" id="ARBA00022842"/>
    </source>
</evidence>
<organism evidence="10 11">
    <name type="scientific">Pseudohaliea rubra DSM 19751</name>
    <dbReference type="NCBI Taxonomy" id="1265313"/>
    <lineage>
        <taxon>Bacteria</taxon>
        <taxon>Pseudomonadati</taxon>
        <taxon>Pseudomonadota</taxon>
        <taxon>Gammaproteobacteria</taxon>
        <taxon>Cellvibrionales</taxon>
        <taxon>Halieaceae</taxon>
        <taxon>Pseudohaliea</taxon>
    </lineage>
</organism>
<keyword evidence="6 8" id="KW-0460">Magnesium</keyword>
<accession>A0A095VVW4</accession>
<dbReference type="GO" id="GO:0016787">
    <property type="term" value="F:hydrolase activity"/>
    <property type="evidence" value="ECO:0007669"/>
    <property type="project" value="UniProtKB-KW"/>
</dbReference>
<sequence>MILIDTNVISDLMRPDPAPAVLAWFGAHKASALYLSAVGEGELRRGAVILPPGRRRRQLLDAIDAMIAEDFAGRVVPFDSAAAAAFAEVFAARQKAGRPISFPDCQIAATARAHGAALATRNVTNFEGCGIPVIDPWQATEGA</sequence>
<dbReference type="EMBL" id="AUVB01000010">
    <property type="protein sequence ID" value="KGE05168.1"/>
    <property type="molecule type" value="Genomic_DNA"/>
</dbReference>
<keyword evidence="3 8" id="KW-0540">Nuclease</keyword>
<dbReference type="EC" id="3.1.-.-" evidence="8"/>
<evidence type="ECO:0000256" key="7">
    <source>
        <dbReference type="ARBA" id="ARBA00038093"/>
    </source>
</evidence>
<evidence type="ECO:0000259" key="9">
    <source>
        <dbReference type="Pfam" id="PF01850"/>
    </source>
</evidence>
<dbReference type="PANTHER" id="PTHR33653">
    <property type="entry name" value="RIBONUCLEASE VAPC2"/>
    <property type="match status" value="1"/>
</dbReference>
<dbReference type="HAMAP" id="MF_00265">
    <property type="entry name" value="VapC_Nob1"/>
    <property type="match status" value="1"/>
</dbReference>
<dbReference type="PANTHER" id="PTHR33653:SF1">
    <property type="entry name" value="RIBONUCLEASE VAPC2"/>
    <property type="match status" value="1"/>
</dbReference>
<dbReference type="AlphaFoldDB" id="A0A095VVW4"/>
<dbReference type="InterPro" id="IPR050556">
    <property type="entry name" value="Type_II_TA_system_RNase"/>
</dbReference>
<keyword evidence="2 8" id="KW-1277">Toxin-antitoxin system</keyword>
<reference evidence="10 11" key="1">
    <citation type="journal article" date="2014" name="Genome Announc.">
        <title>Genome Sequence of Gammaproteobacterial Pseudohaliea rubra Type Strain DSM 19751, Isolated from Coastal Seawater of the Mediterranean Sea.</title>
        <authorList>
            <person name="Spring S."/>
            <person name="Fiebig A."/>
            <person name="Riedel T."/>
            <person name="Goker M."/>
            <person name="Klenk H.P."/>
        </authorList>
    </citation>
    <scope>NUCLEOTIDE SEQUENCE [LARGE SCALE GENOMIC DNA]</scope>
    <source>
        <strain evidence="10 11">DSM 19751</strain>
    </source>
</reference>
<dbReference type="Gene3D" id="3.40.50.1010">
    <property type="entry name" value="5'-nuclease"/>
    <property type="match status" value="1"/>
</dbReference>
<name>A0A095VVW4_9GAMM</name>
<keyword evidence="5 8" id="KW-0378">Hydrolase</keyword>
<feature type="binding site" evidence="8">
    <location>
        <position position="104"/>
    </location>
    <ligand>
        <name>Mg(2+)</name>
        <dbReference type="ChEBI" id="CHEBI:18420"/>
    </ligand>
</feature>
<keyword evidence="4 8" id="KW-0479">Metal-binding</keyword>
<evidence type="ECO:0000256" key="8">
    <source>
        <dbReference type="HAMAP-Rule" id="MF_00265"/>
    </source>
</evidence>
<dbReference type="InterPro" id="IPR002716">
    <property type="entry name" value="PIN_dom"/>
</dbReference>
<dbReference type="HOGENOM" id="CLU_118482_8_2_6"/>
<keyword evidence="8" id="KW-0800">Toxin</keyword>
<dbReference type="InterPro" id="IPR022907">
    <property type="entry name" value="VapC_family"/>
</dbReference>
<evidence type="ECO:0000256" key="3">
    <source>
        <dbReference type="ARBA" id="ARBA00022722"/>
    </source>
</evidence>
<dbReference type="STRING" id="1265313.HRUBRA_00212"/>
<evidence type="ECO:0000256" key="2">
    <source>
        <dbReference type="ARBA" id="ARBA00022649"/>
    </source>
</evidence>
<dbReference type="GO" id="GO:0090729">
    <property type="term" value="F:toxin activity"/>
    <property type="evidence" value="ECO:0007669"/>
    <property type="project" value="UniProtKB-KW"/>
</dbReference>
<dbReference type="eggNOG" id="COG1487">
    <property type="taxonomic scope" value="Bacteria"/>
</dbReference>
<dbReference type="CDD" id="cd18731">
    <property type="entry name" value="PIN_NgFitB-like"/>
    <property type="match status" value="1"/>
</dbReference>
<proteinExistence type="inferred from homology"/>
<evidence type="ECO:0000313" key="11">
    <source>
        <dbReference type="Proteomes" id="UP000029640"/>
    </source>
</evidence>
<gene>
    <name evidence="8" type="primary">vapC</name>
    <name evidence="10" type="ORF">HRUBRA_00212</name>
</gene>
<feature type="domain" description="PIN" evidence="9">
    <location>
        <begin position="2"/>
        <end position="122"/>
    </location>
</feature>
<evidence type="ECO:0000313" key="10">
    <source>
        <dbReference type="EMBL" id="KGE05168.1"/>
    </source>
</evidence>
<dbReference type="OrthoDB" id="9804823at2"/>
<dbReference type="InterPro" id="IPR029060">
    <property type="entry name" value="PIN-like_dom_sf"/>
</dbReference>
<evidence type="ECO:0000256" key="1">
    <source>
        <dbReference type="ARBA" id="ARBA00001946"/>
    </source>
</evidence>
<evidence type="ECO:0000256" key="4">
    <source>
        <dbReference type="ARBA" id="ARBA00022723"/>
    </source>
</evidence>
<dbReference type="GO" id="GO:0004540">
    <property type="term" value="F:RNA nuclease activity"/>
    <property type="evidence" value="ECO:0007669"/>
    <property type="project" value="InterPro"/>
</dbReference>
<dbReference type="SUPFAM" id="SSF88723">
    <property type="entry name" value="PIN domain-like"/>
    <property type="match status" value="1"/>
</dbReference>
<comment type="function">
    <text evidence="8">Toxic component of a toxin-antitoxin (TA) system. An RNase.</text>
</comment>
<protein>
    <recommendedName>
        <fullName evidence="8">Ribonuclease VapC</fullName>
        <shortName evidence="8">RNase VapC</shortName>
        <ecNumber evidence="8">3.1.-.-</ecNumber>
    </recommendedName>
    <alternativeName>
        <fullName evidence="8">Toxin VapC</fullName>
    </alternativeName>
</protein>
<comment type="similarity">
    <text evidence="7 8">Belongs to the PINc/VapC protein family.</text>
</comment>
<dbReference type="Proteomes" id="UP000029640">
    <property type="component" value="Unassembled WGS sequence"/>
</dbReference>
<dbReference type="GO" id="GO:0000287">
    <property type="term" value="F:magnesium ion binding"/>
    <property type="evidence" value="ECO:0007669"/>
    <property type="project" value="UniProtKB-UniRule"/>
</dbReference>
<feature type="binding site" evidence="8">
    <location>
        <position position="5"/>
    </location>
    <ligand>
        <name>Mg(2+)</name>
        <dbReference type="ChEBI" id="CHEBI:18420"/>
    </ligand>
</feature>
<dbReference type="Pfam" id="PF01850">
    <property type="entry name" value="PIN"/>
    <property type="match status" value="1"/>
</dbReference>
<evidence type="ECO:0000256" key="5">
    <source>
        <dbReference type="ARBA" id="ARBA00022801"/>
    </source>
</evidence>